<gene>
    <name evidence="2" type="ORF">C8J55DRAFT_428233</name>
</gene>
<accession>A0A9W9AH69</accession>
<dbReference type="Proteomes" id="UP001150238">
    <property type="component" value="Unassembled WGS sequence"/>
</dbReference>
<feature type="region of interest" description="Disordered" evidence="1">
    <location>
        <begin position="1"/>
        <end position="179"/>
    </location>
</feature>
<proteinExistence type="predicted"/>
<feature type="compositionally biased region" description="Acidic residues" evidence="1">
    <location>
        <begin position="72"/>
        <end position="86"/>
    </location>
</feature>
<evidence type="ECO:0008006" key="4">
    <source>
        <dbReference type="Google" id="ProtNLM"/>
    </source>
</evidence>
<dbReference type="EMBL" id="JANVFS010000015">
    <property type="protein sequence ID" value="KAJ4480695.1"/>
    <property type="molecule type" value="Genomic_DNA"/>
</dbReference>
<evidence type="ECO:0000313" key="2">
    <source>
        <dbReference type="EMBL" id="KAJ4480695.1"/>
    </source>
</evidence>
<name>A0A9W9AH69_9AGAR</name>
<evidence type="ECO:0000256" key="1">
    <source>
        <dbReference type="SAM" id="MobiDB-lite"/>
    </source>
</evidence>
<sequence>MVISAAEVHKKKKPPSFNHYPEAKAKSLKKAWVEKTKIKSKWRAERRKMGLPSRSLPTQNVDAQKEKQNDMADSEAEEDKESESADETVTTPELPMKLQRRPPRPNFSSTSQSKQPKEQLKEHETPDLRELTRKAYSRETLHTYKSDPLNRRGGINGGKRHSRGGNRGRGQPDMKLRMGVMLEKIKRDFI</sequence>
<feature type="compositionally biased region" description="Basic and acidic residues" evidence="1">
    <location>
        <begin position="21"/>
        <end position="37"/>
    </location>
</feature>
<evidence type="ECO:0000313" key="3">
    <source>
        <dbReference type="Proteomes" id="UP001150238"/>
    </source>
</evidence>
<protein>
    <recommendedName>
        <fullName evidence="4">rRNA-processing protein FYV7</fullName>
    </recommendedName>
</protein>
<feature type="compositionally biased region" description="Basic and acidic residues" evidence="1">
    <location>
        <begin position="115"/>
        <end position="150"/>
    </location>
</feature>
<reference evidence="2" key="1">
    <citation type="submission" date="2022-08" db="EMBL/GenBank/DDBJ databases">
        <authorList>
            <consortium name="DOE Joint Genome Institute"/>
            <person name="Min B."/>
            <person name="Riley R."/>
            <person name="Sierra-Patev S."/>
            <person name="Naranjo-Ortiz M."/>
            <person name="Looney B."/>
            <person name="Konkel Z."/>
            <person name="Slot J.C."/>
            <person name="Sakamoto Y."/>
            <person name="Steenwyk J.L."/>
            <person name="Rokas A."/>
            <person name="Carro J."/>
            <person name="Camarero S."/>
            <person name="Ferreira P."/>
            <person name="Molpeceres G."/>
            <person name="Ruiz-Duenas F.J."/>
            <person name="Serrano A."/>
            <person name="Henrissat B."/>
            <person name="Drula E."/>
            <person name="Hughes K.W."/>
            <person name="Mata J.L."/>
            <person name="Ishikawa N.K."/>
            <person name="Vargas-Isla R."/>
            <person name="Ushijima S."/>
            <person name="Smith C.A."/>
            <person name="Ahrendt S."/>
            <person name="Andreopoulos W."/>
            <person name="He G."/>
            <person name="Labutti K."/>
            <person name="Lipzen A."/>
            <person name="Ng V."/>
            <person name="Sandor L."/>
            <person name="Barry K."/>
            <person name="Martinez A.T."/>
            <person name="Xiao Y."/>
            <person name="Gibbons J.G."/>
            <person name="Terashima K."/>
            <person name="Hibbett D.S."/>
            <person name="Grigoriev I.V."/>
        </authorList>
    </citation>
    <scope>NUCLEOTIDE SEQUENCE</scope>
    <source>
        <strain evidence="2">Sp2 HRB7682 ss15</strain>
    </source>
</reference>
<dbReference type="AlphaFoldDB" id="A0A9W9AH69"/>
<comment type="caution">
    <text evidence="2">The sequence shown here is derived from an EMBL/GenBank/DDBJ whole genome shotgun (WGS) entry which is preliminary data.</text>
</comment>
<reference evidence="2" key="2">
    <citation type="journal article" date="2023" name="Proc. Natl. Acad. Sci. U.S.A.">
        <title>A global phylogenomic analysis of the shiitake genus Lentinula.</title>
        <authorList>
            <person name="Sierra-Patev S."/>
            <person name="Min B."/>
            <person name="Naranjo-Ortiz M."/>
            <person name="Looney B."/>
            <person name="Konkel Z."/>
            <person name="Slot J.C."/>
            <person name="Sakamoto Y."/>
            <person name="Steenwyk J.L."/>
            <person name="Rokas A."/>
            <person name="Carro J."/>
            <person name="Camarero S."/>
            <person name="Ferreira P."/>
            <person name="Molpeceres G."/>
            <person name="Ruiz-Duenas F.J."/>
            <person name="Serrano A."/>
            <person name="Henrissat B."/>
            <person name="Drula E."/>
            <person name="Hughes K.W."/>
            <person name="Mata J.L."/>
            <person name="Ishikawa N.K."/>
            <person name="Vargas-Isla R."/>
            <person name="Ushijima S."/>
            <person name="Smith C.A."/>
            <person name="Donoghue J."/>
            <person name="Ahrendt S."/>
            <person name="Andreopoulos W."/>
            <person name="He G."/>
            <person name="LaButti K."/>
            <person name="Lipzen A."/>
            <person name="Ng V."/>
            <person name="Riley R."/>
            <person name="Sandor L."/>
            <person name="Barry K."/>
            <person name="Martinez A.T."/>
            <person name="Xiao Y."/>
            <person name="Gibbons J.G."/>
            <person name="Terashima K."/>
            <person name="Grigoriev I.V."/>
            <person name="Hibbett D."/>
        </authorList>
    </citation>
    <scope>NUCLEOTIDE SEQUENCE</scope>
    <source>
        <strain evidence="2">Sp2 HRB7682 ss15</strain>
    </source>
</reference>
<organism evidence="2 3">
    <name type="scientific">Lentinula lateritia</name>
    <dbReference type="NCBI Taxonomy" id="40482"/>
    <lineage>
        <taxon>Eukaryota</taxon>
        <taxon>Fungi</taxon>
        <taxon>Dikarya</taxon>
        <taxon>Basidiomycota</taxon>
        <taxon>Agaricomycotina</taxon>
        <taxon>Agaricomycetes</taxon>
        <taxon>Agaricomycetidae</taxon>
        <taxon>Agaricales</taxon>
        <taxon>Marasmiineae</taxon>
        <taxon>Omphalotaceae</taxon>
        <taxon>Lentinula</taxon>
    </lineage>
</organism>